<dbReference type="OMA" id="WYISYGA"/>
<evidence type="ECO:0000313" key="11">
    <source>
        <dbReference type="EMBL" id="EKD01429.1"/>
    </source>
</evidence>
<keyword evidence="10" id="KW-0472">Membrane</keyword>
<dbReference type="FunCoup" id="K1WJ14">
    <property type="interactions" value="62"/>
</dbReference>
<dbReference type="HOGENOM" id="CLU_070101_2_0_1"/>
<evidence type="ECO:0000256" key="9">
    <source>
        <dbReference type="ARBA" id="ARBA00023128"/>
    </source>
</evidence>
<protein>
    <submittedName>
        <fullName evidence="11">Cytochrome c oxidase subunit V</fullName>
    </submittedName>
</protein>
<evidence type="ECO:0000313" key="12">
    <source>
        <dbReference type="Proteomes" id="UP000006757"/>
    </source>
</evidence>
<proteinExistence type="inferred from homology"/>
<dbReference type="Pfam" id="PF02936">
    <property type="entry name" value="COX4"/>
    <property type="match status" value="1"/>
</dbReference>
<evidence type="ECO:0000256" key="2">
    <source>
        <dbReference type="ARBA" id="ARBA00004673"/>
    </source>
</evidence>
<evidence type="ECO:0000256" key="10">
    <source>
        <dbReference type="ARBA" id="ARBA00023136"/>
    </source>
</evidence>
<evidence type="ECO:0000256" key="3">
    <source>
        <dbReference type="ARBA" id="ARBA00008135"/>
    </source>
</evidence>
<comment type="similarity">
    <text evidence="3">Belongs to the cytochrome c oxidase IV family.</text>
</comment>
<dbReference type="Proteomes" id="UP000006757">
    <property type="component" value="Unassembled WGS sequence"/>
</dbReference>
<reference evidence="11 12" key="1">
    <citation type="journal article" date="2012" name="Eukaryot. Cell">
        <title>Genome sequence of the Trichosporon asahii environmental strain CBS 8904.</title>
        <authorList>
            <person name="Yang R.Y."/>
            <person name="Li H.T."/>
            <person name="Zhu H."/>
            <person name="Zhou G.P."/>
            <person name="Wang M."/>
            <person name="Wang L."/>
        </authorList>
    </citation>
    <scope>NUCLEOTIDE SEQUENCE [LARGE SCALE GENOMIC DNA]</scope>
    <source>
        <strain evidence="11 12">CBS 8904</strain>
    </source>
</reference>
<gene>
    <name evidence="11" type="ORF">A1Q2_04271</name>
</gene>
<keyword evidence="8" id="KW-0560">Oxidoreductase</keyword>
<accession>K1WJ14</accession>
<comment type="pathway">
    <text evidence="2">Energy metabolism; oxidative phosphorylation.</text>
</comment>
<dbReference type="PANTHER" id="PTHR10707">
    <property type="entry name" value="CYTOCHROME C OXIDASE SUBUNIT IV"/>
    <property type="match status" value="1"/>
</dbReference>
<dbReference type="GO" id="GO:0016491">
    <property type="term" value="F:oxidoreductase activity"/>
    <property type="evidence" value="ECO:0007669"/>
    <property type="project" value="UniProtKB-KW"/>
</dbReference>
<evidence type="ECO:0000256" key="7">
    <source>
        <dbReference type="ARBA" id="ARBA00022989"/>
    </source>
</evidence>
<dbReference type="InterPro" id="IPR004203">
    <property type="entry name" value="Cyt_c_oxidase_su4_fam"/>
</dbReference>
<dbReference type="PANTHER" id="PTHR10707:SF10">
    <property type="entry name" value="CYTOCHROME C OXIDASE SUBUNIT 4"/>
    <property type="match status" value="1"/>
</dbReference>
<dbReference type="InterPro" id="IPR036639">
    <property type="entry name" value="Cyt_c_oxidase_su4_sf"/>
</dbReference>
<evidence type="ECO:0000256" key="8">
    <source>
        <dbReference type="ARBA" id="ARBA00023002"/>
    </source>
</evidence>
<dbReference type="SUPFAM" id="SSF81406">
    <property type="entry name" value="Mitochondrial cytochrome c oxidase subunit IV"/>
    <property type="match status" value="1"/>
</dbReference>
<dbReference type="EMBL" id="AMBO01000316">
    <property type="protein sequence ID" value="EKD01429.1"/>
    <property type="molecule type" value="Genomic_DNA"/>
</dbReference>
<dbReference type="STRING" id="1220162.K1WJ14"/>
<dbReference type="eggNOG" id="KOG4075">
    <property type="taxonomic scope" value="Eukaryota"/>
</dbReference>
<dbReference type="GO" id="GO:0006123">
    <property type="term" value="P:mitochondrial electron transport, cytochrome c to oxygen"/>
    <property type="evidence" value="ECO:0007669"/>
    <property type="project" value="InterPro"/>
</dbReference>
<evidence type="ECO:0000256" key="1">
    <source>
        <dbReference type="ARBA" id="ARBA00004434"/>
    </source>
</evidence>
<dbReference type="GO" id="GO:0045277">
    <property type="term" value="C:respiratory chain complex IV"/>
    <property type="evidence" value="ECO:0007669"/>
    <property type="project" value="InterPro"/>
</dbReference>
<dbReference type="OrthoDB" id="186013at2759"/>
<name>K1WJ14_TRIAC</name>
<evidence type="ECO:0000256" key="5">
    <source>
        <dbReference type="ARBA" id="ARBA00022792"/>
    </source>
</evidence>
<keyword evidence="5" id="KW-0999">Mitochondrion inner membrane</keyword>
<evidence type="ECO:0000256" key="4">
    <source>
        <dbReference type="ARBA" id="ARBA00022692"/>
    </source>
</evidence>
<keyword evidence="12" id="KW-1185">Reference proteome</keyword>
<dbReference type="InParanoid" id="K1WJ14"/>
<sequence>MSLLRTAAIRATRVPQLARAASTTAPHVVSSRSNQDGALLSNIEAHWSKLPAAEQYEVFQALEEAQKKDWKQLTTDEKKAAYFIAFGPHGPRAPILPEGGKMKVFAGVLACVAAAVSVFAFVRSQAPPPPKTWNREYQEMSNEYLKSQNSNPISGISSEGYKGKGMVMCD</sequence>
<comment type="subcellular location">
    <subcellularLocation>
        <location evidence="1">Mitochondrion inner membrane</location>
        <topology evidence="1">Single-pass membrane protein</topology>
    </subcellularLocation>
</comment>
<dbReference type="CDD" id="cd00922">
    <property type="entry name" value="Cyt_c_Oxidase_IV"/>
    <property type="match status" value="1"/>
</dbReference>
<dbReference type="AlphaFoldDB" id="K1WJ14"/>
<keyword evidence="6" id="KW-0809">Transit peptide</keyword>
<evidence type="ECO:0000256" key="6">
    <source>
        <dbReference type="ARBA" id="ARBA00022946"/>
    </source>
</evidence>
<keyword evidence="9" id="KW-0496">Mitochondrion</keyword>
<organism evidence="11 12">
    <name type="scientific">Trichosporon asahii var. asahii (strain CBS 8904)</name>
    <name type="common">Yeast</name>
    <dbReference type="NCBI Taxonomy" id="1220162"/>
    <lineage>
        <taxon>Eukaryota</taxon>
        <taxon>Fungi</taxon>
        <taxon>Dikarya</taxon>
        <taxon>Basidiomycota</taxon>
        <taxon>Agaricomycotina</taxon>
        <taxon>Tremellomycetes</taxon>
        <taxon>Trichosporonales</taxon>
        <taxon>Trichosporonaceae</taxon>
        <taxon>Trichosporon</taxon>
    </lineage>
</organism>
<comment type="caution">
    <text evidence="11">The sequence shown here is derived from an EMBL/GenBank/DDBJ whole genome shotgun (WGS) entry which is preliminary data.</text>
</comment>
<dbReference type="Gene3D" id="1.10.442.10">
    <property type="entry name" value="Cytochrome c oxidase subunit IV"/>
    <property type="match status" value="1"/>
</dbReference>
<dbReference type="GO" id="GO:0005743">
    <property type="term" value="C:mitochondrial inner membrane"/>
    <property type="evidence" value="ECO:0007669"/>
    <property type="project" value="UniProtKB-SubCell"/>
</dbReference>
<dbReference type="FunFam" id="1.10.442.10:FF:000002">
    <property type="entry name" value="Cytochrome c oxidase subunit V"/>
    <property type="match status" value="1"/>
</dbReference>
<keyword evidence="4" id="KW-0812">Transmembrane</keyword>
<keyword evidence="7" id="KW-1133">Transmembrane helix</keyword>